<name>A0A0A6PLH2_9GAMM</name>
<evidence type="ECO:0008006" key="3">
    <source>
        <dbReference type="Google" id="ProtNLM"/>
    </source>
</evidence>
<dbReference type="Proteomes" id="UP000030428">
    <property type="component" value="Unassembled WGS sequence"/>
</dbReference>
<accession>A0A0A6PLH2</accession>
<dbReference type="EMBL" id="JSZA02000024">
    <property type="protein sequence ID" value="KHD06912.1"/>
    <property type="molecule type" value="Genomic_DNA"/>
</dbReference>
<protein>
    <recommendedName>
        <fullName evidence="3">Protein containing DUF721</fullName>
    </recommendedName>
</protein>
<dbReference type="InterPro" id="IPR007922">
    <property type="entry name" value="DciA-like"/>
</dbReference>
<comment type="caution">
    <text evidence="1">The sequence shown here is derived from an EMBL/GenBank/DDBJ whole genome shotgun (WGS) entry which is preliminary data.</text>
</comment>
<evidence type="ECO:0000313" key="2">
    <source>
        <dbReference type="Proteomes" id="UP000030428"/>
    </source>
</evidence>
<dbReference type="Pfam" id="PF05258">
    <property type="entry name" value="DciA"/>
    <property type="match status" value="1"/>
</dbReference>
<gene>
    <name evidence="1" type="ORF">PN36_08410</name>
</gene>
<sequence>MKSFSQLIANPSGVLKPLLEHIQTIKQLDKIFQGSLPSPLNQHCHVANFRQKILVVQADSSIWGTQLRYMVPKLLQQWQQDNSLPTTIEKIEVKVRPAKF</sequence>
<keyword evidence="2" id="KW-1185">Reference proteome</keyword>
<dbReference type="AlphaFoldDB" id="A0A0A6PLH2"/>
<evidence type="ECO:0000313" key="1">
    <source>
        <dbReference type="EMBL" id="KHD06912.1"/>
    </source>
</evidence>
<organism evidence="1 2">
    <name type="scientific">Candidatus Thiomargarita nelsonii</name>
    <dbReference type="NCBI Taxonomy" id="1003181"/>
    <lineage>
        <taxon>Bacteria</taxon>
        <taxon>Pseudomonadati</taxon>
        <taxon>Pseudomonadota</taxon>
        <taxon>Gammaproteobacteria</taxon>
        <taxon>Thiotrichales</taxon>
        <taxon>Thiotrichaceae</taxon>
        <taxon>Thiomargarita</taxon>
    </lineage>
</organism>
<proteinExistence type="predicted"/>
<reference evidence="1 2" key="1">
    <citation type="journal article" date="2016" name="Front. Microbiol.">
        <title>Single-Cell (Meta-)Genomics of a Dimorphic Candidatus Thiomargarita nelsonii Reveals Genomic Plasticity.</title>
        <authorList>
            <person name="Flood B.E."/>
            <person name="Fliss P."/>
            <person name="Jones D.S."/>
            <person name="Dick G.J."/>
            <person name="Jain S."/>
            <person name="Kaster A.K."/>
            <person name="Winkel M."/>
            <person name="Mussmann M."/>
            <person name="Bailey J."/>
        </authorList>
    </citation>
    <scope>NUCLEOTIDE SEQUENCE [LARGE SCALE GENOMIC DNA]</scope>
    <source>
        <strain evidence="1">Hydrate Ridge</strain>
    </source>
</reference>